<sequence>MKIPRPHSRGNLIETAFGLGCLFATAIPAAHAASDTWTGSGGNNLWQTPGNWTSATQFPGAAANDFTSADDASFGAAGSGAVDLGSTLNVRTILFGISGGNASVFTIGDANDTLNLSTAGGVTVNAGVTTAQQVSSAGGSIHLSTAANSTVTLTNNGSGLLTVAGSVVAVPPAASNSLLAVGGSGNVAITGAITETGDGGSALLKTGTGTLTLSNGGTFTGAGAIGYMPATPAGYPLVVREGTLRLNGGAHAVDTELVIGGVVTNGGAGQNAKVQVDAGTLSVGSWLSIGRGNGTGTVSSDLVISNAGAVTTASLSGGFNGGNAANLVKGSVTINDTGTLTVTGNNANYNWGESPGSVFTMTLNGSSKLIHNGNASGTRIGEGGTGILDIASANATADVRNLIIGRGTNAIGAVYNKGTLKSVGQDGLFLGDGGGSVSYFRNDNGAATVPNDNAANIVAGIGANSNSVVDVISGTITATRVAACCFNNNANNGQFNVTGGTLGAGATGFVLADTNARTGAKWANVNVTGTGVFQSTGPVNLSNPNLAGNVTVFAIANGGTLSVDTISSTGPNSEGYLHFNNGTLRANSATTAQIATPNVDRITVHSGGMTIDTNGFNKTMAAQVASPVADGTATFGVTGISVSGTGTGYKGRPVVKITGGGGTGAAAMATYDVVTGQVTGVTVTSPGTGYTSAPTVSILGGGGTAITATATIGAAAGGSLTKAGAGTLTWNGAHAFTGPIIVTGGELATGGSHTGSPLTIQSGGRVNVVDTAGAVGSLTVGTLTLSSGSLLTLETGAGNTADKIVCTGGSHGTVAISLYDSGTTNPALPGTYTLIQYSGSFTGGVTGLSIANQRPGFNYTFHDTGTAITVDVISVDADGDGMSDSYEIANGLNPNDATGVNGANGNLDGDFATNYEEFLAGTQANNPASDPMNVDNDGLRDSWEITHFGSIATQNGTDDSDGDFDSNLMEFTAGTLPANAGSFSDTDADGLGDGWEILYFGNIAAKNGTVDSDGDLFTDLQEYKYGSVPTDSSHSPAFAKAAHRWSFTNSLNDSVGTSHATIENGATSNTNPVTLNATNVKFTGGAKADSQWVKLGANLLPAHNTPVTIELWATMDALQNWARIFDFHSGATENLFMSWSQGVTAATDRVEWRDNAVFTTNNTNNWIVGTKYHIVMTIEPAPVAGSSVVKWYSAPMYDGESYLDLGPPRGTATVANAIGMMNDTINALGHSPYNDNAPSATYDEVRIWNGVMREWALESLYEQGPDNAAQADSDNDKLPDSYERYYFNGLAQTPNGDYDGDLSSNIEELYAGSNPADATSSPNDSDADGLPDAWEMGYFNDLDENGGGDPDGDRATNAEELAAGTAPMLYTSFPDSDNDGMSDGWELYYVGNLSNSGTGDTDGDGFNLLQEFVQRGAPDDPLSPGVADGDADNDGLPDRWEVAWFGPTTIASQNGTDDTDGDGFNNLAEYQATSDPTLSVFTPTDINGDGAVDQHVFHGMTAAGTGLRDKDGQATAFTTRLGGTGASIPTNDPNLDLDTAAGTLAMTTASADVNGQVNMAQFEAIGIPLSSLGFTAAQDFRIRAHYVNLPALAGYDQIGAWVGTSSTAMTRASAIGAGYAALGVNTNAATDANAFFGAGGTAGAAGRDLTVIIERIGGNWSMSCNGNPCSPTAQPAFLNGLGNLQAGVFVLDQDTHKTVALESFTAVSFGTASTGGDADNDGMDDAWETANLGGTTRDGTGDLDNDGVIDLLEFAFNGGANNGSSRGQITSALADTNANGQKELTLTIATRIGAVFTAQPDGSQQATVGGLTYRVRGSLNLTSFTSAVAHVSTAAATDPAYELHTFRLTASEGLGGKGFLRAEATHP</sequence>
<feature type="chain" id="PRO_5047372289" description="Autotransporter domain-containing protein" evidence="6">
    <location>
        <begin position="33"/>
        <end position="1867"/>
    </location>
</feature>
<name>A0ABT3FKJ8_9BACT</name>
<reference evidence="7 8" key="1">
    <citation type="submission" date="2022-10" db="EMBL/GenBank/DDBJ databases">
        <title>Luteolibacter flavescens strain MCCC 1K03193, whole genome shotgun sequencing project.</title>
        <authorList>
            <person name="Zhao G."/>
            <person name="Shen L."/>
        </authorList>
    </citation>
    <scope>NUCLEOTIDE SEQUENCE [LARGE SCALE GENOMIC DNA]</scope>
    <source>
        <strain evidence="7 8">MCCC 1K03193</strain>
    </source>
</reference>
<keyword evidence="2" id="KW-0964">Secreted</keyword>
<evidence type="ECO:0000256" key="2">
    <source>
        <dbReference type="ARBA" id="ARBA00022525"/>
    </source>
</evidence>
<keyword evidence="3 6" id="KW-0732">Signal</keyword>
<feature type="region of interest" description="Disordered" evidence="5">
    <location>
        <begin position="1415"/>
        <end position="1434"/>
    </location>
</feature>
<evidence type="ECO:0000313" key="7">
    <source>
        <dbReference type="EMBL" id="MCW1884085.1"/>
    </source>
</evidence>
<dbReference type="InterPro" id="IPR013320">
    <property type="entry name" value="ConA-like_dom_sf"/>
</dbReference>
<keyword evidence="8" id="KW-1185">Reference proteome</keyword>
<evidence type="ECO:0000256" key="6">
    <source>
        <dbReference type="SAM" id="SignalP"/>
    </source>
</evidence>
<evidence type="ECO:0000256" key="4">
    <source>
        <dbReference type="ARBA" id="ARBA00022837"/>
    </source>
</evidence>
<dbReference type="InterPro" id="IPR059100">
    <property type="entry name" value="TSP3_bac"/>
</dbReference>
<keyword evidence="4" id="KW-0106">Calcium</keyword>
<dbReference type="NCBIfam" id="TIGR02601">
    <property type="entry name" value="autotrns_rpt"/>
    <property type="match status" value="1"/>
</dbReference>
<feature type="signal peptide" evidence="6">
    <location>
        <begin position="1"/>
        <end position="32"/>
    </location>
</feature>
<comment type="caution">
    <text evidence="7">The sequence shown here is derived from an EMBL/GenBank/DDBJ whole genome shotgun (WGS) entry which is preliminary data.</text>
</comment>
<evidence type="ECO:0008006" key="9">
    <source>
        <dbReference type="Google" id="ProtNLM"/>
    </source>
</evidence>
<gene>
    <name evidence="7" type="ORF">OKA04_05045</name>
</gene>
<evidence type="ECO:0000256" key="3">
    <source>
        <dbReference type="ARBA" id="ARBA00022729"/>
    </source>
</evidence>
<dbReference type="SUPFAM" id="SSF51126">
    <property type="entry name" value="Pectin lyase-like"/>
    <property type="match status" value="1"/>
</dbReference>
<evidence type="ECO:0000256" key="1">
    <source>
        <dbReference type="ARBA" id="ARBA00004613"/>
    </source>
</evidence>
<comment type="subcellular location">
    <subcellularLocation>
        <location evidence="1">Secreted</location>
    </subcellularLocation>
</comment>
<evidence type="ECO:0000256" key="5">
    <source>
        <dbReference type="SAM" id="MobiDB-lite"/>
    </source>
</evidence>
<evidence type="ECO:0000313" key="8">
    <source>
        <dbReference type="Proteomes" id="UP001207930"/>
    </source>
</evidence>
<feature type="region of interest" description="Disordered" evidence="5">
    <location>
        <begin position="1312"/>
        <end position="1356"/>
    </location>
</feature>
<dbReference type="Pfam" id="PF18884">
    <property type="entry name" value="TSP3_bac"/>
    <property type="match status" value="4"/>
</dbReference>
<proteinExistence type="predicted"/>
<dbReference type="EMBL" id="JAPDDS010000002">
    <property type="protein sequence ID" value="MCW1884085.1"/>
    <property type="molecule type" value="Genomic_DNA"/>
</dbReference>
<dbReference type="InterPro" id="IPR013425">
    <property type="entry name" value="Autotrns_rpt"/>
</dbReference>
<dbReference type="InterPro" id="IPR011050">
    <property type="entry name" value="Pectin_lyase_fold/virulence"/>
</dbReference>
<dbReference type="Proteomes" id="UP001207930">
    <property type="component" value="Unassembled WGS sequence"/>
</dbReference>
<accession>A0ABT3FKJ8</accession>
<protein>
    <recommendedName>
        <fullName evidence="9">Autotransporter domain-containing protein</fullName>
    </recommendedName>
</protein>
<dbReference type="RefSeq" id="WP_264500045.1">
    <property type="nucleotide sequence ID" value="NZ_JAPDDS010000002.1"/>
</dbReference>
<dbReference type="SUPFAM" id="SSF49899">
    <property type="entry name" value="Concanavalin A-like lectins/glucanases"/>
    <property type="match status" value="1"/>
</dbReference>
<organism evidence="7 8">
    <name type="scientific">Luteolibacter flavescens</name>
    <dbReference type="NCBI Taxonomy" id="1859460"/>
    <lineage>
        <taxon>Bacteria</taxon>
        <taxon>Pseudomonadati</taxon>
        <taxon>Verrucomicrobiota</taxon>
        <taxon>Verrucomicrobiia</taxon>
        <taxon>Verrucomicrobiales</taxon>
        <taxon>Verrucomicrobiaceae</taxon>
        <taxon>Luteolibacter</taxon>
    </lineage>
</organism>